<reference evidence="2 3" key="1">
    <citation type="submission" date="2024-03" db="EMBL/GenBank/DDBJ databases">
        <title>Natural products discovery in diverse microorganisms through a two-stage MS feature dereplication strategy.</title>
        <authorList>
            <person name="Zhang R."/>
        </authorList>
    </citation>
    <scope>NUCLEOTIDE SEQUENCE [LARGE SCALE GENOMIC DNA]</scope>
    <source>
        <strain evidence="2 3">18930</strain>
    </source>
</reference>
<dbReference type="PANTHER" id="PTHR38011:SF11">
    <property type="entry name" value="2,5-DIAMINO-6-RIBOSYLAMINO-4(3H)-PYRIMIDINONE 5'-PHOSPHATE REDUCTASE"/>
    <property type="match status" value="1"/>
</dbReference>
<dbReference type="SUPFAM" id="SSF53597">
    <property type="entry name" value="Dihydrofolate reductase-like"/>
    <property type="match status" value="1"/>
</dbReference>
<dbReference type="EMBL" id="CP147846">
    <property type="protein sequence ID" value="WXG71018.1"/>
    <property type="molecule type" value="Genomic_DNA"/>
</dbReference>
<protein>
    <submittedName>
        <fullName evidence="2">Dihydrofolate reductase family protein</fullName>
    </submittedName>
</protein>
<evidence type="ECO:0000313" key="3">
    <source>
        <dbReference type="Proteomes" id="UP001432000"/>
    </source>
</evidence>
<dbReference type="InterPro" id="IPR050765">
    <property type="entry name" value="Riboflavin_Biosynth_HTPR"/>
</dbReference>
<dbReference type="Proteomes" id="UP001432000">
    <property type="component" value="Chromosome"/>
</dbReference>
<dbReference type="PANTHER" id="PTHR38011">
    <property type="entry name" value="DIHYDROFOLATE REDUCTASE FAMILY PROTEIN (AFU_ORTHOLOGUE AFUA_8G06820)"/>
    <property type="match status" value="1"/>
</dbReference>
<dbReference type="Gene3D" id="3.40.430.10">
    <property type="entry name" value="Dihydrofolate Reductase, subunit A"/>
    <property type="match status" value="1"/>
</dbReference>
<dbReference type="InterPro" id="IPR002734">
    <property type="entry name" value="RibDG_C"/>
</dbReference>
<proteinExistence type="predicted"/>
<gene>
    <name evidence="2" type="ORF">WDS16_11295</name>
</gene>
<organism evidence="2 3">
    <name type="scientific">Rhodococcus sovatensis</name>
    <dbReference type="NCBI Taxonomy" id="1805840"/>
    <lineage>
        <taxon>Bacteria</taxon>
        <taxon>Bacillati</taxon>
        <taxon>Actinomycetota</taxon>
        <taxon>Actinomycetes</taxon>
        <taxon>Mycobacteriales</taxon>
        <taxon>Nocardiaceae</taxon>
        <taxon>Rhodococcus</taxon>
    </lineage>
</organism>
<feature type="domain" description="Bacterial bifunctional deaminase-reductase C-terminal" evidence="1">
    <location>
        <begin position="2"/>
        <end position="171"/>
    </location>
</feature>
<accession>A0ABZ2PUU2</accession>
<evidence type="ECO:0000313" key="2">
    <source>
        <dbReference type="EMBL" id="WXG71018.1"/>
    </source>
</evidence>
<name>A0ABZ2PUU2_9NOCA</name>
<sequence length="180" mass="19447">MRKVTAGLFHSVDGVVEAPNEWQFDSFDPEMSEELGAMMARVDAVVLGRVGYQDWSQYWPSANDDGFGPFINGVSKHVASTTLTGALEWENASLIPGDVHQFIAAMKDTEGGEIAVCAGISIVRSLFFAGLLDSLTLMTHPVIVGSGRRLFEPQDPLTRLELQASRVTSAGNAIVTYGIK</sequence>
<dbReference type="InterPro" id="IPR024072">
    <property type="entry name" value="DHFR-like_dom_sf"/>
</dbReference>
<evidence type="ECO:0000259" key="1">
    <source>
        <dbReference type="Pfam" id="PF01872"/>
    </source>
</evidence>
<dbReference type="RefSeq" id="WP_338892751.1">
    <property type="nucleotide sequence ID" value="NZ_CP147846.1"/>
</dbReference>
<keyword evidence="3" id="KW-1185">Reference proteome</keyword>
<dbReference type="Pfam" id="PF01872">
    <property type="entry name" value="RibD_C"/>
    <property type="match status" value="1"/>
</dbReference>